<reference evidence="2 3" key="1">
    <citation type="submission" date="2021-03" db="EMBL/GenBank/DDBJ databases">
        <title>Novel species identification of genus Shewanella.</title>
        <authorList>
            <person name="Liu G."/>
            <person name="Zhang Q."/>
        </authorList>
    </citation>
    <scope>NUCLEOTIDE SEQUENCE [LARGE SCALE GENOMIC DNA]</scope>
    <source>
        <strain evidence="2 3">FJAT-51800</strain>
    </source>
</reference>
<dbReference type="RefSeq" id="WP_207353843.1">
    <property type="nucleotide sequence ID" value="NZ_CP071503.1"/>
</dbReference>
<name>A0ABX7QNK6_9GAMM</name>
<gene>
    <name evidence="2" type="ORF">JYB87_12655</name>
</gene>
<dbReference type="EMBL" id="CP071503">
    <property type="protein sequence ID" value="QSX32602.1"/>
    <property type="molecule type" value="Genomic_DNA"/>
</dbReference>
<dbReference type="Proteomes" id="UP000662770">
    <property type="component" value="Chromosome"/>
</dbReference>
<sequence length="65" mass="7481">MTNHAATLLSYLSKRLPLKSKNPAERRANAERWLDEHCAGWRDHQTPEAKHSVLIVSKADEDEEE</sequence>
<accession>A0ABX7QNK6</accession>
<keyword evidence="3" id="KW-1185">Reference proteome</keyword>
<feature type="region of interest" description="Disordered" evidence="1">
    <location>
        <begin position="44"/>
        <end position="65"/>
    </location>
</feature>
<proteinExistence type="predicted"/>
<evidence type="ECO:0000313" key="2">
    <source>
        <dbReference type="EMBL" id="QSX32602.1"/>
    </source>
</evidence>
<organism evidence="2 3">
    <name type="scientific">Shewanella avicenniae</name>
    <dbReference type="NCBI Taxonomy" id="2814294"/>
    <lineage>
        <taxon>Bacteria</taxon>
        <taxon>Pseudomonadati</taxon>
        <taxon>Pseudomonadota</taxon>
        <taxon>Gammaproteobacteria</taxon>
        <taxon>Alteromonadales</taxon>
        <taxon>Shewanellaceae</taxon>
        <taxon>Shewanella</taxon>
    </lineage>
</organism>
<protein>
    <submittedName>
        <fullName evidence="2">Uncharacterized protein</fullName>
    </submittedName>
</protein>
<evidence type="ECO:0000313" key="3">
    <source>
        <dbReference type="Proteomes" id="UP000662770"/>
    </source>
</evidence>
<evidence type="ECO:0000256" key="1">
    <source>
        <dbReference type="SAM" id="MobiDB-lite"/>
    </source>
</evidence>